<dbReference type="Proteomes" id="UP000276741">
    <property type="component" value="Chromosome"/>
</dbReference>
<reference evidence="3" key="1">
    <citation type="journal article" date="2014" name="Int. J. Syst. Evol. Microbiol.">
        <title>Complete genome sequence of Corynebacterium casei LMG S-19264T (=DSM 44701T), isolated from a smear-ripened cheese.</title>
        <authorList>
            <consortium name="US DOE Joint Genome Institute (JGI-PGF)"/>
            <person name="Walter F."/>
            <person name="Albersmeier A."/>
            <person name="Kalinowski J."/>
            <person name="Ruckert C."/>
        </authorList>
    </citation>
    <scope>NUCLEOTIDE SEQUENCE</scope>
    <source>
        <strain evidence="3">JCM 31740</strain>
    </source>
</reference>
<dbReference type="PANTHER" id="PTHR43252">
    <property type="entry name" value="TRANSCRIPTIONAL REGULATOR YQJI"/>
    <property type="match status" value="1"/>
</dbReference>
<evidence type="ECO:0000313" key="3">
    <source>
        <dbReference type="EMBL" id="GGT90183.1"/>
    </source>
</evidence>
<evidence type="ECO:0000259" key="1">
    <source>
        <dbReference type="Pfam" id="PF03551"/>
    </source>
</evidence>
<sequence>MKRLNAARVRKGLLRYLILDALAMKPMYGYEIIKYVEFKSRGLYSPSPGSIYPILRKLREEELAEESEEDGKKVYRITQKGLKVRETAKMELGEAFTEARAFRTVIAKLFEMAVFLYISKEKLDGTRTAQVIDVLDNCDKNLREILK</sequence>
<dbReference type="GeneID" id="38666229"/>
<accession>A0A348B2D5</accession>
<dbReference type="InterPro" id="IPR036390">
    <property type="entry name" value="WH_DNA-bd_sf"/>
</dbReference>
<reference evidence="2" key="3">
    <citation type="journal article" date="2019" name="BMC Res. Notes">
        <title>Complete genome sequence of the Sulfodiicoccus acidiphilus strain HS-1T, the first crenarchaeon that lacks polB3, isolated from an acidic hot spring in Ohwaku-dani, Hakone, Japan.</title>
        <authorList>
            <person name="Sakai H.D."/>
            <person name="Kurosawa N."/>
        </authorList>
    </citation>
    <scope>NUCLEOTIDE SEQUENCE</scope>
    <source>
        <strain evidence="2">HS-1</strain>
    </source>
</reference>
<dbReference type="Gene3D" id="1.10.10.10">
    <property type="entry name" value="Winged helix-like DNA-binding domain superfamily/Winged helix DNA-binding domain"/>
    <property type="match status" value="1"/>
</dbReference>
<organism evidence="2 4">
    <name type="scientific">Sulfodiicoccus acidiphilus</name>
    <dbReference type="NCBI Taxonomy" id="1670455"/>
    <lineage>
        <taxon>Archaea</taxon>
        <taxon>Thermoproteota</taxon>
        <taxon>Thermoprotei</taxon>
        <taxon>Sulfolobales</taxon>
        <taxon>Sulfolobaceae</taxon>
        <taxon>Sulfodiicoccus</taxon>
    </lineage>
</organism>
<dbReference type="RefSeq" id="WP_126449669.1">
    <property type="nucleotide sequence ID" value="NZ_AP018553.1"/>
</dbReference>
<dbReference type="InterPro" id="IPR005149">
    <property type="entry name" value="Tscrpt_reg_PadR_N"/>
</dbReference>
<reference evidence="4" key="2">
    <citation type="submission" date="2018-04" db="EMBL/GenBank/DDBJ databases">
        <title>Complete genome sequence of Sulfodiicoccus acidiphilus strain HS-1.</title>
        <authorList>
            <person name="Sakai H.D."/>
            <person name="Kurosawa N."/>
        </authorList>
    </citation>
    <scope>NUCLEOTIDE SEQUENCE [LARGE SCALE GENOMIC DNA]</scope>
    <source>
        <strain evidence="4">HS-1</strain>
    </source>
</reference>
<dbReference type="EMBL" id="BMQS01000004">
    <property type="protein sequence ID" value="GGT90183.1"/>
    <property type="molecule type" value="Genomic_DNA"/>
</dbReference>
<reference evidence="3" key="4">
    <citation type="submission" date="2020-09" db="EMBL/GenBank/DDBJ databases">
        <authorList>
            <person name="Sun Q."/>
            <person name="Ohkuma M."/>
        </authorList>
    </citation>
    <scope>NUCLEOTIDE SEQUENCE</scope>
    <source>
        <strain evidence="3">JCM 31740</strain>
    </source>
</reference>
<dbReference type="AlphaFoldDB" id="A0A348B2D5"/>
<dbReference type="Pfam" id="PF03551">
    <property type="entry name" value="PadR"/>
    <property type="match status" value="1"/>
</dbReference>
<name>A0A348B2D5_9CREN</name>
<keyword evidence="4" id="KW-1185">Reference proteome</keyword>
<proteinExistence type="predicted"/>
<dbReference type="InterPro" id="IPR036388">
    <property type="entry name" value="WH-like_DNA-bd_sf"/>
</dbReference>
<dbReference type="PANTHER" id="PTHR43252:SF2">
    <property type="entry name" value="TRANSCRIPTION REGULATOR, PADR-LIKE FAMILY"/>
    <property type="match status" value="1"/>
</dbReference>
<dbReference type="OrthoDB" id="56053at2157"/>
<dbReference type="EMBL" id="AP018553">
    <property type="protein sequence ID" value="BBD72337.1"/>
    <property type="molecule type" value="Genomic_DNA"/>
</dbReference>
<feature type="domain" description="Transcription regulator PadR N-terminal" evidence="1">
    <location>
        <begin position="18"/>
        <end position="84"/>
    </location>
</feature>
<gene>
    <name evidence="3" type="ORF">GCM10007116_04950</name>
    <name evidence="2" type="ORF">HS1genome_0726</name>
</gene>
<dbReference type="SUPFAM" id="SSF46785">
    <property type="entry name" value="Winged helix' DNA-binding domain"/>
    <property type="match status" value="1"/>
</dbReference>
<dbReference type="KEGG" id="sacd:HS1genome_0726"/>
<evidence type="ECO:0000313" key="4">
    <source>
        <dbReference type="Proteomes" id="UP000276741"/>
    </source>
</evidence>
<dbReference type="Proteomes" id="UP000616143">
    <property type="component" value="Unassembled WGS sequence"/>
</dbReference>
<protein>
    <submittedName>
        <fullName evidence="2">PadR family transcriptional regulator</fullName>
    </submittedName>
</protein>
<evidence type="ECO:0000313" key="2">
    <source>
        <dbReference type="EMBL" id="BBD72337.1"/>
    </source>
</evidence>